<comment type="similarity">
    <text evidence="2 5">Belongs to the AB hydrolase superfamily. Lipase family.</text>
</comment>
<keyword evidence="8" id="KW-1185">Reference proteome</keyword>
<dbReference type="InterPro" id="IPR000734">
    <property type="entry name" value="TAG_lipase"/>
</dbReference>
<dbReference type="AlphaFoldDB" id="A0AAE0SI00"/>
<evidence type="ECO:0000256" key="3">
    <source>
        <dbReference type="ARBA" id="ARBA00022525"/>
    </source>
</evidence>
<evidence type="ECO:0000256" key="2">
    <source>
        <dbReference type="ARBA" id="ARBA00010701"/>
    </source>
</evidence>
<reference evidence="7" key="3">
    <citation type="submission" date="2023-05" db="EMBL/GenBank/DDBJ databases">
        <authorList>
            <person name="Smith C.H."/>
        </authorList>
    </citation>
    <scope>NUCLEOTIDE SEQUENCE</scope>
    <source>
        <strain evidence="7">CHS0354</strain>
        <tissue evidence="7">Mantle</tissue>
    </source>
</reference>
<dbReference type="GO" id="GO:0004806">
    <property type="term" value="F:triacylglycerol lipase activity"/>
    <property type="evidence" value="ECO:0007669"/>
    <property type="project" value="InterPro"/>
</dbReference>
<dbReference type="PRINTS" id="PR00823">
    <property type="entry name" value="PANCLIPASE"/>
</dbReference>
<dbReference type="InterPro" id="IPR002331">
    <property type="entry name" value="Lipase_panc"/>
</dbReference>
<comment type="caution">
    <text evidence="7">The sequence shown here is derived from an EMBL/GenBank/DDBJ whole genome shotgun (WGS) entry which is preliminary data.</text>
</comment>
<keyword evidence="3" id="KW-0964">Secreted</keyword>
<dbReference type="FunFam" id="3.40.50.1820:FF:000033">
    <property type="entry name" value="Pancreatic triacylglycerol lipase"/>
    <property type="match status" value="1"/>
</dbReference>
<feature type="domain" description="Lipase" evidence="6">
    <location>
        <begin position="84"/>
        <end position="410"/>
    </location>
</feature>
<dbReference type="Proteomes" id="UP001195483">
    <property type="component" value="Unassembled WGS sequence"/>
</dbReference>
<organism evidence="7 8">
    <name type="scientific">Potamilus streckersoni</name>
    <dbReference type="NCBI Taxonomy" id="2493646"/>
    <lineage>
        <taxon>Eukaryota</taxon>
        <taxon>Metazoa</taxon>
        <taxon>Spiralia</taxon>
        <taxon>Lophotrochozoa</taxon>
        <taxon>Mollusca</taxon>
        <taxon>Bivalvia</taxon>
        <taxon>Autobranchia</taxon>
        <taxon>Heteroconchia</taxon>
        <taxon>Palaeoheterodonta</taxon>
        <taxon>Unionida</taxon>
        <taxon>Unionoidea</taxon>
        <taxon>Unionidae</taxon>
        <taxon>Ambleminae</taxon>
        <taxon>Lampsilini</taxon>
        <taxon>Potamilus</taxon>
    </lineage>
</organism>
<dbReference type="GO" id="GO:0005615">
    <property type="term" value="C:extracellular space"/>
    <property type="evidence" value="ECO:0007669"/>
    <property type="project" value="TreeGrafter"/>
</dbReference>
<dbReference type="InterPro" id="IPR029058">
    <property type="entry name" value="AB_hydrolase_fold"/>
</dbReference>
<evidence type="ECO:0000259" key="6">
    <source>
        <dbReference type="Pfam" id="PF00151"/>
    </source>
</evidence>
<name>A0AAE0SI00_9BIVA</name>
<dbReference type="EMBL" id="JAEAOA010001811">
    <property type="protein sequence ID" value="KAK3592295.1"/>
    <property type="molecule type" value="Genomic_DNA"/>
</dbReference>
<dbReference type="CDD" id="cd00707">
    <property type="entry name" value="Pancreat_lipase_like"/>
    <property type="match status" value="1"/>
</dbReference>
<dbReference type="PRINTS" id="PR00821">
    <property type="entry name" value="TAGLIPASE"/>
</dbReference>
<dbReference type="PANTHER" id="PTHR11610:SF173">
    <property type="entry name" value="LIPASE DOMAIN-CONTAINING PROTEIN-RELATED"/>
    <property type="match status" value="1"/>
</dbReference>
<reference evidence="7" key="2">
    <citation type="journal article" date="2021" name="Genome Biol. Evol.">
        <title>Developing a high-quality reference genome for a parasitic bivalve with doubly uniparental inheritance (Bivalvia: Unionida).</title>
        <authorList>
            <person name="Smith C.H."/>
        </authorList>
    </citation>
    <scope>NUCLEOTIDE SEQUENCE</scope>
    <source>
        <strain evidence="7">CHS0354</strain>
        <tissue evidence="7">Mantle</tissue>
    </source>
</reference>
<dbReference type="SUPFAM" id="SSF53474">
    <property type="entry name" value="alpha/beta-Hydrolases"/>
    <property type="match status" value="1"/>
</dbReference>
<accession>A0AAE0SI00</accession>
<keyword evidence="4" id="KW-1015">Disulfide bond</keyword>
<evidence type="ECO:0000256" key="1">
    <source>
        <dbReference type="ARBA" id="ARBA00004613"/>
    </source>
</evidence>
<evidence type="ECO:0000313" key="7">
    <source>
        <dbReference type="EMBL" id="KAK3592295.1"/>
    </source>
</evidence>
<gene>
    <name evidence="7" type="ORF">CHS0354_030437</name>
</gene>
<dbReference type="GO" id="GO:0016042">
    <property type="term" value="P:lipid catabolic process"/>
    <property type="evidence" value="ECO:0007669"/>
    <property type="project" value="TreeGrafter"/>
</dbReference>
<evidence type="ECO:0000256" key="4">
    <source>
        <dbReference type="ARBA" id="ARBA00023157"/>
    </source>
</evidence>
<dbReference type="Pfam" id="PF00151">
    <property type="entry name" value="Lipase"/>
    <property type="match status" value="1"/>
</dbReference>
<reference evidence="7" key="1">
    <citation type="journal article" date="2021" name="Genome Biol. Evol.">
        <title>A High-Quality Reference Genome for a Parasitic Bivalve with Doubly Uniparental Inheritance (Bivalvia: Unionida).</title>
        <authorList>
            <person name="Smith C.H."/>
        </authorList>
    </citation>
    <scope>NUCLEOTIDE SEQUENCE</scope>
    <source>
        <strain evidence="7">CHS0354</strain>
    </source>
</reference>
<dbReference type="PANTHER" id="PTHR11610">
    <property type="entry name" value="LIPASE"/>
    <property type="match status" value="1"/>
</dbReference>
<proteinExistence type="inferred from homology"/>
<dbReference type="InterPro" id="IPR013818">
    <property type="entry name" value="Lipase"/>
</dbReference>
<evidence type="ECO:0000256" key="5">
    <source>
        <dbReference type="RuleBase" id="RU004262"/>
    </source>
</evidence>
<evidence type="ECO:0000313" key="8">
    <source>
        <dbReference type="Proteomes" id="UP001195483"/>
    </source>
</evidence>
<comment type="subcellular location">
    <subcellularLocation>
        <location evidence="1">Secreted</location>
    </subcellularLocation>
</comment>
<dbReference type="InterPro" id="IPR033906">
    <property type="entry name" value="Lipase_N"/>
</dbReference>
<protein>
    <recommendedName>
        <fullName evidence="6">Lipase domain-containing protein</fullName>
    </recommendedName>
</protein>
<sequence>MILSGHSIFLWMLEELNLRLINIEKESKKSRCRGNIFVFKAWIHDEKHNGMAGRVKDHNNTVLFLSFLICSIIAAKGWFFWSRNVCYEKVGCFTSANPFTNTKELLPQSPEEIETRFLLYTHRNLYRPVEIRVEDPLAWNQFHHFNRDHQTKVIIHGYFDSSDKHWVVEMVNALLLQGNYNVIVIDWRHGANRIIYHQAAANIRLVAVQVAQMLMYLMDTFNITRESIHLIGHSLGAHTAGYVGEKIKNIGRITGLDPAGPAFEDSPIQVRLDATDAIFVDVIHTDAEHLFYLGFGMDSPAGTVDFYPNGGKNQPGCPLDYSDQFGLIFQGNLDITVNFGCNHLRALDLFIESINKETAFVSFPCPKDTVEPDKSCASCGSNGCSRMGFFADQDHGNGIYYLKTNDRAPFSIGSHKDAVISGVGNTMKPNAETE</sequence>
<dbReference type="Gene3D" id="3.40.50.1820">
    <property type="entry name" value="alpha/beta hydrolase"/>
    <property type="match status" value="1"/>
</dbReference>